<dbReference type="Proteomes" id="UP001294412">
    <property type="component" value="Unassembled WGS sequence"/>
</dbReference>
<sequence length="262" mass="28926">MATTEAETTMQLAKVRRLEALGFRAFPATLTEFDGTWAIRLTPAYPAKRLNSVNPLDPADNQRLGERIGMAAKRFLEVGRPLTFRMSPLASKALVDHFDREHWTCFDETCVLTADLSDIDLGGTIDRLPFKDVERYVAASLTVHGRSGRLANGLKRVIEDIAPVKTMFVSQSPEGEPLGVAMAIHERDISGLLDVAVAAERRGEGLGRDLVRSALGHVRHRGAKSAWVQVEANNVPGLSLYRSLGFREAYRYVYRTPPGAKP</sequence>
<dbReference type="RefSeq" id="WP_322188229.1">
    <property type="nucleotide sequence ID" value="NZ_JAXLPB010000005.1"/>
</dbReference>
<dbReference type="Pfam" id="PF00583">
    <property type="entry name" value="Acetyltransf_1"/>
    <property type="match status" value="1"/>
</dbReference>
<name>A0ABU5I5R2_9HYPH</name>
<gene>
    <name evidence="4" type="ORF">U0C82_15495</name>
</gene>
<organism evidence="4 5">
    <name type="scientific">Fulvimarina uroteuthidis</name>
    <dbReference type="NCBI Taxonomy" id="3098149"/>
    <lineage>
        <taxon>Bacteria</taxon>
        <taxon>Pseudomonadati</taxon>
        <taxon>Pseudomonadota</taxon>
        <taxon>Alphaproteobacteria</taxon>
        <taxon>Hyphomicrobiales</taxon>
        <taxon>Aurantimonadaceae</taxon>
        <taxon>Fulvimarina</taxon>
    </lineage>
</organism>
<dbReference type="InterPro" id="IPR050832">
    <property type="entry name" value="Bact_Acetyltransf"/>
</dbReference>
<evidence type="ECO:0000256" key="1">
    <source>
        <dbReference type="ARBA" id="ARBA00022679"/>
    </source>
</evidence>
<comment type="caution">
    <text evidence="4">The sequence shown here is derived from an EMBL/GenBank/DDBJ whole genome shotgun (WGS) entry which is preliminary data.</text>
</comment>
<dbReference type="SUPFAM" id="SSF55729">
    <property type="entry name" value="Acyl-CoA N-acyltransferases (Nat)"/>
    <property type="match status" value="1"/>
</dbReference>
<dbReference type="Gene3D" id="3.40.630.30">
    <property type="match status" value="1"/>
</dbReference>
<evidence type="ECO:0000313" key="4">
    <source>
        <dbReference type="EMBL" id="MDY8110546.1"/>
    </source>
</evidence>
<accession>A0ABU5I5R2</accession>
<dbReference type="EMBL" id="JAXLPB010000005">
    <property type="protein sequence ID" value="MDY8110546.1"/>
    <property type="molecule type" value="Genomic_DNA"/>
</dbReference>
<protein>
    <submittedName>
        <fullName evidence="4">GNAT family N-acetyltransferase</fullName>
    </submittedName>
</protein>
<evidence type="ECO:0000259" key="3">
    <source>
        <dbReference type="PROSITE" id="PS51186"/>
    </source>
</evidence>
<keyword evidence="1" id="KW-0808">Transferase</keyword>
<dbReference type="InterPro" id="IPR016181">
    <property type="entry name" value="Acyl_CoA_acyltransferase"/>
</dbReference>
<evidence type="ECO:0000256" key="2">
    <source>
        <dbReference type="ARBA" id="ARBA00023315"/>
    </source>
</evidence>
<feature type="domain" description="N-acetyltransferase" evidence="3">
    <location>
        <begin position="123"/>
        <end position="262"/>
    </location>
</feature>
<evidence type="ECO:0000313" key="5">
    <source>
        <dbReference type="Proteomes" id="UP001294412"/>
    </source>
</evidence>
<keyword evidence="5" id="KW-1185">Reference proteome</keyword>
<dbReference type="PANTHER" id="PTHR43877">
    <property type="entry name" value="AMINOALKYLPHOSPHONATE N-ACETYLTRANSFERASE-RELATED-RELATED"/>
    <property type="match status" value="1"/>
</dbReference>
<reference evidence="4 5" key="1">
    <citation type="submission" date="2023-12" db="EMBL/GenBank/DDBJ databases">
        <title>Description of Novel Strain Fulvimarina sp. 2208YS6-2-32 isolated from Uroteuthis (Photololigo) edulis.</title>
        <authorList>
            <person name="Park J.-S."/>
        </authorList>
    </citation>
    <scope>NUCLEOTIDE SEQUENCE [LARGE SCALE GENOMIC DNA]</scope>
    <source>
        <strain evidence="4 5">2208YS6-2-32</strain>
    </source>
</reference>
<keyword evidence="2" id="KW-0012">Acyltransferase</keyword>
<dbReference type="PROSITE" id="PS51186">
    <property type="entry name" value="GNAT"/>
    <property type="match status" value="1"/>
</dbReference>
<proteinExistence type="predicted"/>
<dbReference type="InterPro" id="IPR000182">
    <property type="entry name" value="GNAT_dom"/>
</dbReference>
<dbReference type="CDD" id="cd04301">
    <property type="entry name" value="NAT_SF"/>
    <property type="match status" value="1"/>
</dbReference>